<dbReference type="STRING" id="1003.SAMN04488541_100266"/>
<reference evidence="1 2" key="1">
    <citation type="submission" date="2016-10" db="EMBL/GenBank/DDBJ databases">
        <authorList>
            <person name="de Groot N.N."/>
        </authorList>
    </citation>
    <scope>NUCLEOTIDE SEQUENCE [LARGE SCALE GENOMIC DNA]</scope>
    <source>
        <strain>GEY</strain>
        <strain evidence="2">DSM 9560</strain>
    </source>
</reference>
<name>A0A1I2AZ35_9BACT</name>
<keyword evidence="2" id="KW-1185">Reference proteome</keyword>
<dbReference type="AlphaFoldDB" id="A0A1I2AZ35"/>
<organism evidence="1 2">
    <name type="scientific">Thermoflexibacter ruber</name>
    <dbReference type="NCBI Taxonomy" id="1003"/>
    <lineage>
        <taxon>Bacteria</taxon>
        <taxon>Pseudomonadati</taxon>
        <taxon>Bacteroidota</taxon>
        <taxon>Cytophagia</taxon>
        <taxon>Cytophagales</taxon>
        <taxon>Thermoflexibacteraceae</taxon>
        <taxon>Thermoflexibacter</taxon>
    </lineage>
</organism>
<proteinExistence type="predicted"/>
<dbReference type="OrthoDB" id="9798122at2"/>
<dbReference type="Proteomes" id="UP000199513">
    <property type="component" value="Unassembled WGS sequence"/>
</dbReference>
<sequence length="395" mass="44353">MLKPYSCVRLLKYVLSFLAVIVLFASCSKNNEELPAPQYFISATPLGEVSKANVDRRLGSNPLVSSLTKYSFKAYRIIYKTKDLDNKEIQASGAVLIPVTSDKLAIASYQHGTIRSDSEAPSNFAENSEAGLLGSLIASIGYVVSMPDYLGYGVSKQIPHPYEHRKSLATASIDMLRAVKEFCRIERVNLNDRLFLTGYSEGGFATMSMQKMMEEEFPTEFKITASVMGAGAYNKTAFSRYVAAQNSNLTFINYYVWVLQTYNNIYKLNRPLSAFFTEPNATNIQQKGVFTDIDLNPQRLFTSNFRNGIINSTDAEFLNVLKDNDVFDWKPQTPMLLVHGRDDDFVIPLNSQTAYDAMRARGASNVELALVDGDHYSAVPNYALQVYSFFFRFNN</sequence>
<dbReference type="PANTHER" id="PTHR34853:SF1">
    <property type="entry name" value="LIPASE 5"/>
    <property type="match status" value="1"/>
</dbReference>
<dbReference type="GO" id="GO:0004806">
    <property type="term" value="F:triacylglycerol lipase activity"/>
    <property type="evidence" value="ECO:0007669"/>
    <property type="project" value="InterPro"/>
</dbReference>
<dbReference type="InterPro" id="IPR005152">
    <property type="entry name" value="Lipase_secreted"/>
</dbReference>
<dbReference type="EMBL" id="FONY01000002">
    <property type="protein sequence ID" value="SFE49017.1"/>
    <property type="molecule type" value="Genomic_DNA"/>
</dbReference>
<evidence type="ECO:0000313" key="1">
    <source>
        <dbReference type="EMBL" id="SFE49017.1"/>
    </source>
</evidence>
<evidence type="ECO:0000313" key="2">
    <source>
        <dbReference type="Proteomes" id="UP000199513"/>
    </source>
</evidence>
<dbReference type="Pfam" id="PF03583">
    <property type="entry name" value="LIP"/>
    <property type="match status" value="1"/>
</dbReference>
<dbReference type="PIRSF" id="PIRSF029171">
    <property type="entry name" value="Esterase_LipA"/>
    <property type="match status" value="1"/>
</dbReference>
<gene>
    <name evidence="1" type="ORF">SAMN04488541_100266</name>
</gene>
<accession>A0A1I2AZ35</accession>
<dbReference type="InterPro" id="IPR029058">
    <property type="entry name" value="AB_hydrolase_fold"/>
</dbReference>
<dbReference type="Gene3D" id="3.40.50.1820">
    <property type="entry name" value="alpha/beta hydrolase"/>
    <property type="match status" value="1"/>
</dbReference>
<dbReference type="SUPFAM" id="SSF53474">
    <property type="entry name" value="alpha/beta-Hydrolases"/>
    <property type="match status" value="1"/>
</dbReference>
<dbReference type="PANTHER" id="PTHR34853">
    <property type="match status" value="1"/>
</dbReference>
<dbReference type="GO" id="GO:0016042">
    <property type="term" value="P:lipid catabolic process"/>
    <property type="evidence" value="ECO:0007669"/>
    <property type="project" value="InterPro"/>
</dbReference>
<dbReference type="Gene3D" id="1.10.260.160">
    <property type="match status" value="1"/>
</dbReference>
<protein>
    <submittedName>
        <fullName evidence="1">Secretory lipase</fullName>
    </submittedName>
</protein>
<dbReference type="PROSITE" id="PS51257">
    <property type="entry name" value="PROKAR_LIPOPROTEIN"/>
    <property type="match status" value="1"/>
</dbReference>